<reference evidence="2" key="3">
    <citation type="submission" date="2025-09" db="UniProtKB">
        <authorList>
            <consortium name="Ensembl"/>
        </authorList>
    </citation>
    <scope>IDENTIFICATION</scope>
</reference>
<dbReference type="InterPro" id="IPR035979">
    <property type="entry name" value="RBD_domain_sf"/>
</dbReference>
<evidence type="ECO:0000313" key="2">
    <source>
        <dbReference type="Ensembl" id="ENSCUSP00005017967.1"/>
    </source>
</evidence>
<keyword evidence="3" id="KW-1185">Reference proteome</keyword>
<dbReference type="Proteomes" id="UP000694563">
    <property type="component" value="Chromosome 30"/>
</dbReference>
<dbReference type="InterPro" id="IPR012677">
    <property type="entry name" value="Nucleotide-bd_a/b_plait_sf"/>
</dbReference>
<proteinExistence type="predicted"/>
<evidence type="ECO:0000313" key="3">
    <source>
        <dbReference type="Proteomes" id="UP000694563"/>
    </source>
</evidence>
<reference evidence="2" key="1">
    <citation type="submission" date="2020-10" db="EMBL/GenBank/DDBJ databases">
        <title>Catharus ustulatus (Swainson's thrush) genome, bCatUst1, primary haplotype v2.</title>
        <authorList>
            <person name="Delmore K."/>
            <person name="Vafadar M."/>
            <person name="Formenti G."/>
            <person name="Chow W."/>
            <person name="Pelan S."/>
            <person name="Howe K."/>
            <person name="Rhie A."/>
            <person name="Mountcastle J."/>
            <person name="Haase B."/>
            <person name="Fedrigo O."/>
            <person name="Jarvis E.D."/>
        </authorList>
    </citation>
    <scope>NUCLEOTIDE SEQUENCE [LARGE SCALE GENOMIC DNA]</scope>
</reference>
<reference evidence="2" key="2">
    <citation type="submission" date="2025-08" db="UniProtKB">
        <authorList>
            <consortium name="Ensembl"/>
        </authorList>
    </citation>
    <scope>IDENTIFICATION</scope>
</reference>
<dbReference type="SUPFAM" id="SSF54928">
    <property type="entry name" value="RNA-binding domain, RBD"/>
    <property type="match status" value="1"/>
</dbReference>
<name>A0A8C3UTH8_CATUS</name>
<accession>A0A8C3UTH8</accession>
<evidence type="ECO:0000256" key="1">
    <source>
        <dbReference type="SAM" id="MobiDB-lite"/>
    </source>
</evidence>
<sequence length="105" mass="11784">HGSAGSCPKHSIDINNLNEKIKKELKKSLCAIFSHSGQILDILVWRSLHMQGQAFVILQELSSASTDLCSMFPFYDKPMMRHSSQGNYQSFGKKNNKLEGKILNS</sequence>
<feature type="compositionally biased region" description="Basic and acidic residues" evidence="1">
    <location>
        <begin position="96"/>
        <end position="105"/>
    </location>
</feature>
<dbReference type="GO" id="GO:0003676">
    <property type="term" value="F:nucleic acid binding"/>
    <property type="evidence" value="ECO:0007669"/>
    <property type="project" value="InterPro"/>
</dbReference>
<feature type="region of interest" description="Disordered" evidence="1">
    <location>
        <begin position="85"/>
        <end position="105"/>
    </location>
</feature>
<dbReference type="AlphaFoldDB" id="A0A8C3UTH8"/>
<dbReference type="Ensembl" id="ENSCUST00005018642.1">
    <property type="protein sequence ID" value="ENSCUSP00005017967.1"/>
    <property type="gene ID" value="ENSCUSG00005011513.1"/>
</dbReference>
<protein>
    <submittedName>
        <fullName evidence="2">Uncharacterized protein</fullName>
    </submittedName>
</protein>
<dbReference type="Gene3D" id="3.30.70.330">
    <property type="match status" value="1"/>
</dbReference>
<organism evidence="2 3">
    <name type="scientific">Catharus ustulatus</name>
    <name type="common">Russet-backed thrush</name>
    <name type="synonym">Hylocichla ustulatus</name>
    <dbReference type="NCBI Taxonomy" id="91951"/>
    <lineage>
        <taxon>Eukaryota</taxon>
        <taxon>Metazoa</taxon>
        <taxon>Chordata</taxon>
        <taxon>Craniata</taxon>
        <taxon>Vertebrata</taxon>
        <taxon>Euteleostomi</taxon>
        <taxon>Archelosauria</taxon>
        <taxon>Archosauria</taxon>
        <taxon>Dinosauria</taxon>
        <taxon>Saurischia</taxon>
        <taxon>Theropoda</taxon>
        <taxon>Coelurosauria</taxon>
        <taxon>Aves</taxon>
        <taxon>Neognathae</taxon>
        <taxon>Neoaves</taxon>
        <taxon>Telluraves</taxon>
        <taxon>Australaves</taxon>
        <taxon>Passeriformes</taxon>
        <taxon>Turdidae</taxon>
        <taxon>Catharus</taxon>
    </lineage>
</organism>